<organism evidence="8">
    <name type="scientific">Pelagomonas calceolata</name>
    <dbReference type="NCBI Taxonomy" id="35677"/>
    <lineage>
        <taxon>Eukaryota</taxon>
        <taxon>Sar</taxon>
        <taxon>Stramenopiles</taxon>
        <taxon>Ochrophyta</taxon>
        <taxon>Pelagophyceae</taxon>
        <taxon>Pelagomonadales</taxon>
        <taxon>Pelagomonadaceae</taxon>
        <taxon>Pelagomonas</taxon>
    </lineage>
</organism>
<accession>A0A7S3ZJH6</accession>
<dbReference type="EMBL" id="HBIW01000734">
    <property type="protein sequence ID" value="CAE0685188.1"/>
    <property type="molecule type" value="Transcribed_RNA"/>
</dbReference>
<dbReference type="Pfam" id="PF03151">
    <property type="entry name" value="TPT"/>
    <property type="match status" value="1"/>
</dbReference>
<keyword evidence="3 6" id="KW-1133">Transmembrane helix</keyword>
<dbReference type="Proteomes" id="UP000789595">
    <property type="component" value="Unassembled WGS sequence"/>
</dbReference>
<feature type="region of interest" description="Disordered" evidence="5">
    <location>
        <begin position="88"/>
        <end position="117"/>
    </location>
</feature>
<reference evidence="9" key="2">
    <citation type="submission" date="2021-11" db="EMBL/GenBank/DDBJ databases">
        <authorList>
            <consortium name="Genoscope - CEA"/>
            <person name="William W."/>
        </authorList>
    </citation>
    <scope>NUCLEOTIDE SEQUENCE</scope>
</reference>
<feature type="compositionally biased region" description="Polar residues" evidence="5">
    <location>
        <begin position="1"/>
        <end position="10"/>
    </location>
</feature>
<evidence type="ECO:0000313" key="10">
    <source>
        <dbReference type="Proteomes" id="UP000789595"/>
    </source>
</evidence>
<feature type="compositionally biased region" description="Basic and acidic residues" evidence="5">
    <location>
        <begin position="13"/>
        <end position="24"/>
    </location>
</feature>
<dbReference type="EMBL" id="CAKKNE010000004">
    <property type="protein sequence ID" value="CAH0374382.1"/>
    <property type="molecule type" value="Genomic_DNA"/>
</dbReference>
<keyword evidence="2 6" id="KW-0812">Transmembrane</keyword>
<dbReference type="GO" id="GO:0016020">
    <property type="term" value="C:membrane"/>
    <property type="evidence" value="ECO:0007669"/>
    <property type="project" value="UniProtKB-SubCell"/>
</dbReference>
<evidence type="ECO:0000256" key="5">
    <source>
        <dbReference type="SAM" id="MobiDB-lite"/>
    </source>
</evidence>
<evidence type="ECO:0000256" key="1">
    <source>
        <dbReference type="ARBA" id="ARBA00004141"/>
    </source>
</evidence>
<dbReference type="InterPro" id="IPR037185">
    <property type="entry name" value="EmrE-like"/>
</dbReference>
<dbReference type="AlphaFoldDB" id="A0A7S3ZJH6"/>
<feature type="domain" description="Sugar phosphate transporter" evidence="7">
    <location>
        <begin position="36"/>
        <end position="349"/>
    </location>
</feature>
<reference evidence="8" key="1">
    <citation type="submission" date="2021-01" db="EMBL/GenBank/DDBJ databases">
        <authorList>
            <person name="Corre E."/>
            <person name="Pelletier E."/>
            <person name="Niang G."/>
            <person name="Scheremetjew M."/>
            <person name="Finn R."/>
            <person name="Kale V."/>
            <person name="Holt S."/>
            <person name="Cochrane G."/>
            <person name="Meng A."/>
            <person name="Brown T."/>
            <person name="Cohen L."/>
        </authorList>
    </citation>
    <scope>NUCLEOTIDE SEQUENCE</scope>
    <source>
        <strain evidence="8">CCMP1756</strain>
    </source>
</reference>
<evidence type="ECO:0000256" key="3">
    <source>
        <dbReference type="ARBA" id="ARBA00022989"/>
    </source>
</evidence>
<dbReference type="InterPro" id="IPR004853">
    <property type="entry name" value="Sugar_P_trans_dom"/>
</dbReference>
<evidence type="ECO:0000313" key="8">
    <source>
        <dbReference type="EMBL" id="CAE0685188.1"/>
    </source>
</evidence>
<feature type="compositionally biased region" description="Polar residues" evidence="5">
    <location>
        <begin position="88"/>
        <end position="98"/>
    </location>
</feature>
<protein>
    <recommendedName>
        <fullName evidence="7">Sugar phosphate transporter domain-containing protein</fullName>
    </recommendedName>
</protein>
<name>A0A7S3ZJH6_9STRA</name>
<dbReference type="InterPro" id="IPR050186">
    <property type="entry name" value="TPT_transporter"/>
</dbReference>
<keyword evidence="4 6" id="KW-0472">Membrane</keyword>
<evidence type="ECO:0000259" key="7">
    <source>
        <dbReference type="Pfam" id="PF03151"/>
    </source>
</evidence>
<comment type="subcellular location">
    <subcellularLocation>
        <location evidence="1">Membrane</location>
        <topology evidence="1">Multi-pass membrane protein</topology>
    </subcellularLocation>
</comment>
<gene>
    <name evidence="8" type="ORF">PCAL00307_LOCUS622</name>
    <name evidence="9" type="ORF">PECAL_4P16580</name>
</gene>
<evidence type="ECO:0000256" key="4">
    <source>
        <dbReference type="ARBA" id="ARBA00023136"/>
    </source>
</evidence>
<dbReference type="OrthoDB" id="6418713at2759"/>
<evidence type="ECO:0000256" key="2">
    <source>
        <dbReference type="ARBA" id="ARBA00022692"/>
    </source>
</evidence>
<evidence type="ECO:0000313" key="9">
    <source>
        <dbReference type="EMBL" id="CAH0374382.1"/>
    </source>
</evidence>
<keyword evidence="10" id="KW-1185">Reference proteome</keyword>
<feature type="region of interest" description="Disordered" evidence="5">
    <location>
        <begin position="1"/>
        <end position="24"/>
    </location>
</feature>
<dbReference type="SUPFAM" id="SSF103481">
    <property type="entry name" value="Multidrug resistance efflux transporter EmrE"/>
    <property type="match status" value="1"/>
</dbReference>
<dbReference type="PANTHER" id="PTHR11132">
    <property type="entry name" value="SOLUTE CARRIER FAMILY 35"/>
    <property type="match status" value="1"/>
</dbReference>
<evidence type="ECO:0000256" key="6">
    <source>
        <dbReference type="SAM" id="Phobius"/>
    </source>
</evidence>
<proteinExistence type="predicted"/>
<feature type="transmembrane region" description="Helical" evidence="6">
    <location>
        <begin position="35"/>
        <end position="55"/>
    </location>
</feature>
<sequence length="373" mass="40340">MLRTQTSTPSKPQPDRRRAQSVDANEQRLKRYETFLWLCAWYLTSLGTLLLNKIILTERGVSSQALGACQMLSTALLGAAKVWWSSSSQPERGPNRSSVDLEALSQAEQRTEESTNAQRSDVRATLVALGALRGLTVVLGLVSLAHVAASFTETIKATAPIFTVWTARVVLRQRTSGPVVASLIPVMVGLVVCAHTEVSYDAIGFWAALANNAVDCLQNVLSKKIVSTLGPVKLQFYTSLLAIAFQLPILAARTTAKAEALVQPSTTFMLDPHVQESMKYILVNVCCYHAQSVSAYCVVDRLSPVSTSVANTLKRSLLIFLTIIYFGNEMTAESAGGVVVVVCGVGLYNWARVRYPAPAADDEVPSAGDKDDT</sequence>